<dbReference type="AlphaFoldDB" id="A0A934SL77"/>
<organism evidence="3 4">
    <name type="scientific">Lacisediminihabitans changchengi</name>
    <dbReference type="NCBI Taxonomy" id="2787634"/>
    <lineage>
        <taxon>Bacteria</taxon>
        <taxon>Bacillati</taxon>
        <taxon>Actinomycetota</taxon>
        <taxon>Actinomycetes</taxon>
        <taxon>Micrococcales</taxon>
        <taxon>Microbacteriaceae</taxon>
        <taxon>Lacisediminihabitans</taxon>
    </lineage>
</organism>
<sequence>MNALTPDNGGIGGGTVVTITGTNLGGATGVTFDGIAGTDLVVSSDTSLRNDSGDQFHREQRHPNHRDQPRWYRCEGRHRRR</sequence>
<evidence type="ECO:0000259" key="2">
    <source>
        <dbReference type="Pfam" id="PF01833"/>
    </source>
</evidence>
<evidence type="ECO:0000313" key="3">
    <source>
        <dbReference type="EMBL" id="MBK4348757.1"/>
    </source>
</evidence>
<evidence type="ECO:0000313" key="4">
    <source>
        <dbReference type="Proteomes" id="UP000636458"/>
    </source>
</evidence>
<proteinExistence type="predicted"/>
<reference evidence="3" key="1">
    <citation type="submission" date="2021-01" db="EMBL/GenBank/DDBJ databases">
        <title>Lacisediminihabitans sp. nov. strain G11-30, isolated from Antarctic Soil.</title>
        <authorList>
            <person name="Li J."/>
        </authorList>
    </citation>
    <scope>NUCLEOTIDE SEQUENCE</scope>
    <source>
        <strain evidence="3">G11-30</strain>
    </source>
</reference>
<feature type="region of interest" description="Disordered" evidence="1">
    <location>
        <begin position="44"/>
        <end position="81"/>
    </location>
</feature>
<dbReference type="Gene3D" id="2.60.40.10">
    <property type="entry name" value="Immunoglobulins"/>
    <property type="match status" value="1"/>
</dbReference>
<gene>
    <name evidence="3" type="ORF">IV501_14040</name>
</gene>
<dbReference type="InterPro" id="IPR013783">
    <property type="entry name" value="Ig-like_fold"/>
</dbReference>
<dbReference type="Proteomes" id="UP000636458">
    <property type="component" value="Unassembled WGS sequence"/>
</dbReference>
<dbReference type="EMBL" id="JAEPES010000005">
    <property type="protein sequence ID" value="MBK4348757.1"/>
    <property type="molecule type" value="Genomic_DNA"/>
</dbReference>
<dbReference type="SUPFAM" id="SSF81296">
    <property type="entry name" value="E set domains"/>
    <property type="match status" value="1"/>
</dbReference>
<accession>A0A934SL77</accession>
<feature type="compositionally biased region" description="Basic and acidic residues" evidence="1">
    <location>
        <begin position="51"/>
        <end position="75"/>
    </location>
</feature>
<protein>
    <submittedName>
        <fullName evidence="3">IPT/TIG domain-containing protein</fullName>
    </submittedName>
</protein>
<feature type="domain" description="IPT/TIG" evidence="2">
    <location>
        <begin position="2"/>
        <end position="46"/>
    </location>
</feature>
<dbReference type="InterPro" id="IPR014756">
    <property type="entry name" value="Ig_E-set"/>
</dbReference>
<evidence type="ECO:0000256" key="1">
    <source>
        <dbReference type="SAM" id="MobiDB-lite"/>
    </source>
</evidence>
<dbReference type="InterPro" id="IPR002909">
    <property type="entry name" value="IPT_dom"/>
</dbReference>
<dbReference type="GO" id="GO:0005975">
    <property type="term" value="P:carbohydrate metabolic process"/>
    <property type="evidence" value="ECO:0007669"/>
    <property type="project" value="UniProtKB-ARBA"/>
</dbReference>
<dbReference type="Pfam" id="PF01833">
    <property type="entry name" value="TIG"/>
    <property type="match status" value="1"/>
</dbReference>
<name>A0A934SL77_9MICO</name>
<keyword evidence="4" id="KW-1185">Reference proteome</keyword>
<comment type="caution">
    <text evidence="3">The sequence shown here is derived from an EMBL/GenBank/DDBJ whole genome shotgun (WGS) entry which is preliminary data.</text>
</comment>